<organism evidence="2 4">
    <name type="scientific">Parnassius apollo</name>
    <name type="common">Apollo butterfly</name>
    <name type="synonym">Papilio apollo</name>
    <dbReference type="NCBI Taxonomy" id="110799"/>
    <lineage>
        <taxon>Eukaryota</taxon>
        <taxon>Metazoa</taxon>
        <taxon>Ecdysozoa</taxon>
        <taxon>Arthropoda</taxon>
        <taxon>Hexapoda</taxon>
        <taxon>Insecta</taxon>
        <taxon>Pterygota</taxon>
        <taxon>Neoptera</taxon>
        <taxon>Endopterygota</taxon>
        <taxon>Lepidoptera</taxon>
        <taxon>Glossata</taxon>
        <taxon>Ditrysia</taxon>
        <taxon>Papilionoidea</taxon>
        <taxon>Papilionidae</taxon>
        <taxon>Parnassiinae</taxon>
        <taxon>Parnassini</taxon>
        <taxon>Parnassius</taxon>
        <taxon>Parnassius</taxon>
    </lineage>
</organism>
<reference evidence="2" key="1">
    <citation type="submission" date="2021-04" db="EMBL/GenBank/DDBJ databases">
        <authorList>
            <person name="Tunstrom K."/>
        </authorList>
    </citation>
    <scope>NUCLEOTIDE SEQUENCE</scope>
</reference>
<comment type="caution">
    <text evidence="2">The sequence shown here is derived from an EMBL/GenBank/DDBJ whole genome shotgun (WGS) entry which is preliminary data.</text>
</comment>
<feature type="signal peptide" evidence="1">
    <location>
        <begin position="1"/>
        <end position="19"/>
    </location>
</feature>
<dbReference type="AlphaFoldDB" id="A0A8S3Y721"/>
<evidence type="ECO:0000313" key="3">
    <source>
        <dbReference type="EMBL" id="CAG5049033.1"/>
    </source>
</evidence>
<sequence>MNFRAIFLFVFLLVVAAAAFPSEGNRLRRDVAEDAKTAAADAKKAAAKVADDAAAAIKPTEKSTGRK</sequence>
<keyword evidence="1" id="KW-0732">Signal</keyword>
<evidence type="ECO:0000313" key="4">
    <source>
        <dbReference type="Proteomes" id="UP000691718"/>
    </source>
</evidence>
<proteinExistence type="predicted"/>
<name>A0A8S3Y721_PARAO</name>
<evidence type="ECO:0000256" key="1">
    <source>
        <dbReference type="SAM" id="SignalP"/>
    </source>
</evidence>
<feature type="chain" id="PRO_5036434841" evidence="1">
    <location>
        <begin position="20"/>
        <end position="67"/>
    </location>
</feature>
<dbReference type="Proteomes" id="UP000691718">
    <property type="component" value="Unassembled WGS sequence"/>
</dbReference>
<protein>
    <submittedName>
        <fullName evidence="2">(apollo) hypothetical protein</fullName>
    </submittedName>
</protein>
<accession>A0A8S3Y721</accession>
<evidence type="ECO:0000313" key="2">
    <source>
        <dbReference type="EMBL" id="CAG5049030.1"/>
    </source>
</evidence>
<dbReference type="EMBL" id="CAJQZP010001468">
    <property type="protein sequence ID" value="CAG5049030.1"/>
    <property type="molecule type" value="Genomic_DNA"/>
</dbReference>
<gene>
    <name evidence="2" type="ORF">PAPOLLO_LOCUS24367</name>
    <name evidence="3" type="ORF">PAPOLLO_LOCUS24368</name>
</gene>
<dbReference type="EMBL" id="CAJQZP010001468">
    <property type="protein sequence ID" value="CAG5049033.1"/>
    <property type="molecule type" value="Genomic_DNA"/>
</dbReference>
<keyword evidence="4" id="KW-1185">Reference proteome</keyword>